<proteinExistence type="predicted"/>
<reference evidence="2 3" key="1">
    <citation type="submission" date="2020-06" db="EMBL/GenBank/DDBJ databases">
        <title>Photobacterium damselae subsp. damselae comparative genomics.</title>
        <authorList>
            <person name="Osorio C.R."/>
        </authorList>
    </citation>
    <scope>NUCLEOTIDE SEQUENCE [LARGE SCALE GENOMIC DNA]</scope>
    <source>
        <strain evidence="2 3">TW250/03</strain>
    </source>
</reference>
<sequence>TKANVLSSICRTAHSLNIKTIATRVETETQKERLSDLFITGFQGFVIEKGITEEKIIA</sequence>
<evidence type="ECO:0000259" key="1">
    <source>
        <dbReference type="PROSITE" id="PS50883"/>
    </source>
</evidence>
<name>A0A850QVL5_PHODD</name>
<dbReference type="EMBL" id="JABXOR010001344">
    <property type="protein sequence ID" value="NVP02676.1"/>
    <property type="molecule type" value="Genomic_DNA"/>
</dbReference>
<dbReference type="InterPro" id="IPR001633">
    <property type="entry name" value="EAL_dom"/>
</dbReference>
<gene>
    <name evidence="2" type="ORF">HWA77_20910</name>
</gene>
<organism evidence="2 3">
    <name type="scientific">Photobacterium damselae subsp. damselae</name>
    <name type="common">Listonella damsela</name>
    <dbReference type="NCBI Taxonomy" id="85581"/>
    <lineage>
        <taxon>Bacteria</taxon>
        <taxon>Pseudomonadati</taxon>
        <taxon>Pseudomonadota</taxon>
        <taxon>Gammaproteobacteria</taxon>
        <taxon>Vibrionales</taxon>
        <taxon>Vibrionaceae</taxon>
        <taxon>Photobacterium</taxon>
    </lineage>
</organism>
<dbReference type="Pfam" id="PF00563">
    <property type="entry name" value="EAL"/>
    <property type="match status" value="1"/>
</dbReference>
<comment type="caution">
    <text evidence="2">The sequence shown here is derived from an EMBL/GenBank/DDBJ whole genome shotgun (WGS) entry which is preliminary data.</text>
</comment>
<dbReference type="SUPFAM" id="SSF141868">
    <property type="entry name" value="EAL domain-like"/>
    <property type="match status" value="1"/>
</dbReference>
<dbReference type="AlphaFoldDB" id="A0A850QVL5"/>
<dbReference type="InterPro" id="IPR035919">
    <property type="entry name" value="EAL_sf"/>
</dbReference>
<dbReference type="PROSITE" id="PS50883">
    <property type="entry name" value="EAL"/>
    <property type="match status" value="1"/>
</dbReference>
<accession>A0A850QVL5</accession>
<protein>
    <submittedName>
        <fullName evidence="2">EAL domain-containing protein</fullName>
    </submittedName>
</protein>
<feature type="non-terminal residue" evidence="2">
    <location>
        <position position="1"/>
    </location>
</feature>
<evidence type="ECO:0000313" key="3">
    <source>
        <dbReference type="Proteomes" id="UP000533429"/>
    </source>
</evidence>
<dbReference type="Proteomes" id="UP000533429">
    <property type="component" value="Unassembled WGS sequence"/>
</dbReference>
<dbReference type="Gene3D" id="3.20.20.450">
    <property type="entry name" value="EAL domain"/>
    <property type="match status" value="1"/>
</dbReference>
<evidence type="ECO:0000313" key="2">
    <source>
        <dbReference type="EMBL" id="NVP02676.1"/>
    </source>
</evidence>
<feature type="domain" description="EAL" evidence="1">
    <location>
        <begin position="1"/>
        <end position="58"/>
    </location>
</feature>